<sequence length="111" mass="12445">MESPGHSNIIGRGTRTKREKYASKACGQCKRRKIKRDGCAKHHLVMQCDGNVPCKTCVANKRDCQQNGTDMRGKWRKAGHEKTNKRSQSTQKPLLVAKYAKKDQTGGTETL</sequence>
<dbReference type="AlphaFoldDB" id="A0A9W9UPV4"/>
<evidence type="ECO:0000313" key="3">
    <source>
        <dbReference type="Proteomes" id="UP001147695"/>
    </source>
</evidence>
<reference evidence="2" key="1">
    <citation type="submission" date="2022-12" db="EMBL/GenBank/DDBJ databases">
        <authorList>
            <person name="Petersen C."/>
        </authorList>
    </citation>
    <scope>NUCLEOTIDE SEQUENCE</scope>
    <source>
        <strain evidence="2">IBT 35673</strain>
    </source>
</reference>
<dbReference type="EMBL" id="JAPZBQ010000001">
    <property type="protein sequence ID" value="KAJ5353138.1"/>
    <property type="molecule type" value="Genomic_DNA"/>
</dbReference>
<comment type="caution">
    <text evidence="2">The sequence shown here is derived from an EMBL/GenBank/DDBJ whole genome shotgun (WGS) entry which is preliminary data.</text>
</comment>
<accession>A0A9W9UPV4</accession>
<organism evidence="2 3">
    <name type="scientific">Penicillium brevicompactum</name>
    <dbReference type="NCBI Taxonomy" id="5074"/>
    <lineage>
        <taxon>Eukaryota</taxon>
        <taxon>Fungi</taxon>
        <taxon>Dikarya</taxon>
        <taxon>Ascomycota</taxon>
        <taxon>Pezizomycotina</taxon>
        <taxon>Eurotiomycetes</taxon>
        <taxon>Eurotiomycetidae</taxon>
        <taxon>Eurotiales</taxon>
        <taxon>Aspergillaceae</taxon>
        <taxon>Penicillium</taxon>
    </lineage>
</organism>
<evidence type="ECO:0000256" key="1">
    <source>
        <dbReference type="SAM" id="MobiDB-lite"/>
    </source>
</evidence>
<name>A0A9W9UPV4_PENBR</name>
<reference evidence="2" key="2">
    <citation type="journal article" date="2023" name="IMA Fungus">
        <title>Comparative genomic study of the Penicillium genus elucidates a diverse pangenome and 15 lateral gene transfer events.</title>
        <authorList>
            <person name="Petersen C."/>
            <person name="Sorensen T."/>
            <person name="Nielsen M.R."/>
            <person name="Sondergaard T.E."/>
            <person name="Sorensen J.L."/>
            <person name="Fitzpatrick D.A."/>
            <person name="Frisvad J.C."/>
            <person name="Nielsen K.L."/>
        </authorList>
    </citation>
    <scope>NUCLEOTIDE SEQUENCE</scope>
    <source>
        <strain evidence="2">IBT 35673</strain>
    </source>
</reference>
<proteinExistence type="predicted"/>
<dbReference type="Proteomes" id="UP001147695">
    <property type="component" value="Unassembled WGS sequence"/>
</dbReference>
<feature type="region of interest" description="Disordered" evidence="1">
    <location>
        <begin position="68"/>
        <end position="111"/>
    </location>
</feature>
<evidence type="ECO:0000313" key="2">
    <source>
        <dbReference type="EMBL" id="KAJ5353138.1"/>
    </source>
</evidence>
<protein>
    <submittedName>
        <fullName evidence="2">Uncharacterized protein</fullName>
    </submittedName>
</protein>
<gene>
    <name evidence="2" type="ORF">N7452_002112</name>
</gene>